<dbReference type="InterPro" id="IPR049900">
    <property type="entry name" value="PKS_mFAS_DH"/>
</dbReference>
<keyword evidence="15" id="KW-1185">Reference proteome</keyword>
<comment type="caution">
    <text evidence="14">The sequence shown here is derived from an EMBL/GenBank/DDBJ whole genome shotgun (WGS) entry which is preliminary data.</text>
</comment>
<keyword evidence="7" id="KW-0511">Multifunctional enzyme</keyword>
<dbReference type="GO" id="GO:0016491">
    <property type="term" value="F:oxidoreductase activity"/>
    <property type="evidence" value="ECO:0007669"/>
    <property type="project" value="InterPro"/>
</dbReference>
<dbReference type="Proteomes" id="UP000193087">
    <property type="component" value="Unassembled WGS sequence"/>
</dbReference>
<dbReference type="FunFam" id="3.40.50.720:FF:000381">
    <property type="entry name" value="Probable polyketide synthase pks17"/>
    <property type="match status" value="1"/>
</dbReference>
<evidence type="ECO:0000256" key="6">
    <source>
        <dbReference type="ARBA" id="ARBA00023098"/>
    </source>
</evidence>
<evidence type="ECO:0000256" key="3">
    <source>
        <dbReference type="ARBA" id="ARBA00022553"/>
    </source>
</evidence>
<dbReference type="InterPro" id="IPR036291">
    <property type="entry name" value="NAD(P)-bd_dom_sf"/>
</dbReference>
<dbReference type="InterPro" id="IPR016035">
    <property type="entry name" value="Acyl_Trfase/lysoPLipase"/>
</dbReference>
<dbReference type="FunFam" id="1.10.1200.10:FF:000007">
    <property type="entry name" value="Probable polyketide synthase pks17"/>
    <property type="match status" value="1"/>
</dbReference>
<dbReference type="Pfam" id="PF13602">
    <property type="entry name" value="ADH_zinc_N_2"/>
    <property type="match status" value="1"/>
</dbReference>
<evidence type="ECO:0000256" key="7">
    <source>
        <dbReference type="ARBA" id="ARBA00023268"/>
    </source>
</evidence>
<dbReference type="PROSITE" id="PS00012">
    <property type="entry name" value="PHOSPHOPANTETHEINE"/>
    <property type="match status" value="1"/>
</dbReference>
<dbReference type="InterPro" id="IPR057326">
    <property type="entry name" value="KR_dom"/>
</dbReference>
<dbReference type="PANTHER" id="PTHR43775">
    <property type="entry name" value="FATTY ACID SYNTHASE"/>
    <property type="match status" value="1"/>
</dbReference>
<evidence type="ECO:0000313" key="15">
    <source>
        <dbReference type="Proteomes" id="UP000193087"/>
    </source>
</evidence>
<dbReference type="Gene3D" id="3.40.366.10">
    <property type="entry name" value="Malonyl-Coenzyme A Acyl Carrier Protein, domain 2"/>
    <property type="match status" value="1"/>
</dbReference>
<dbReference type="InterPro" id="IPR020807">
    <property type="entry name" value="PKS_DH"/>
</dbReference>
<dbReference type="Gene3D" id="3.30.70.3290">
    <property type="match status" value="1"/>
</dbReference>
<dbReference type="EMBL" id="LQPQ01000136">
    <property type="protein sequence ID" value="ORW72987.1"/>
    <property type="molecule type" value="Genomic_DNA"/>
</dbReference>
<accession>A0A1X2CAN4</accession>
<dbReference type="InterPro" id="IPR042104">
    <property type="entry name" value="PKS_dehydratase_sf"/>
</dbReference>
<dbReference type="GO" id="GO:0031177">
    <property type="term" value="F:phosphopantetheine binding"/>
    <property type="evidence" value="ECO:0007669"/>
    <property type="project" value="InterPro"/>
</dbReference>
<feature type="domain" description="PKS/mFAS DH" evidence="13">
    <location>
        <begin position="877"/>
        <end position="1154"/>
    </location>
</feature>
<evidence type="ECO:0000256" key="2">
    <source>
        <dbReference type="ARBA" id="ARBA00022450"/>
    </source>
</evidence>
<dbReference type="Pfam" id="PF21089">
    <property type="entry name" value="PKS_DH_N"/>
    <property type="match status" value="1"/>
</dbReference>
<dbReference type="GO" id="GO:0004315">
    <property type="term" value="F:3-oxoacyl-[acyl-carrier-protein] synthase activity"/>
    <property type="evidence" value="ECO:0007669"/>
    <property type="project" value="InterPro"/>
</dbReference>
<protein>
    <submittedName>
        <fullName evidence="14">Polyketide synthase</fullName>
    </submittedName>
</protein>
<evidence type="ECO:0000259" key="11">
    <source>
        <dbReference type="PROSITE" id="PS50075"/>
    </source>
</evidence>
<evidence type="ECO:0000256" key="10">
    <source>
        <dbReference type="SAM" id="MobiDB-lite"/>
    </source>
</evidence>
<dbReference type="GO" id="GO:0006633">
    <property type="term" value="P:fatty acid biosynthetic process"/>
    <property type="evidence" value="ECO:0007669"/>
    <property type="project" value="InterPro"/>
</dbReference>
<dbReference type="SUPFAM" id="SSF51735">
    <property type="entry name" value="NAD(P)-binding Rossmann-fold domains"/>
    <property type="match status" value="3"/>
</dbReference>
<feature type="domain" description="Ketosynthase family 3 (KS3)" evidence="12">
    <location>
        <begin position="1"/>
        <end position="410"/>
    </location>
</feature>
<evidence type="ECO:0000256" key="1">
    <source>
        <dbReference type="ARBA" id="ARBA00005189"/>
    </source>
</evidence>
<feature type="region of interest" description="Disordered" evidence="10">
    <location>
        <begin position="2073"/>
        <end position="2104"/>
    </location>
</feature>
<dbReference type="SMART" id="SM00825">
    <property type="entry name" value="PKS_KS"/>
    <property type="match status" value="1"/>
</dbReference>
<feature type="region of interest" description="C-terminal hotdog fold" evidence="9">
    <location>
        <begin position="1012"/>
        <end position="1154"/>
    </location>
</feature>
<evidence type="ECO:0000259" key="12">
    <source>
        <dbReference type="PROSITE" id="PS52004"/>
    </source>
</evidence>
<dbReference type="InterPro" id="IPR013968">
    <property type="entry name" value="PKS_KR"/>
</dbReference>
<dbReference type="SMART" id="SM00823">
    <property type="entry name" value="PKS_PP"/>
    <property type="match status" value="1"/>
</dbReference>
<dbReference type="SUPFAM" id="SSF52151">
    <property type="entry name" value="FabD/lysophospholipase-like"/>
    <property type="match status" value="1"/>
</dbReference>
<dbReference type="Gene3D" id="3.40.50.11460">
    <property type="match status" value="1"/>
</dbReference>
<keyword evidence="2" id="KW-0596">Phosphopantetheine</keyword>
<dbReference type="InterPro" id="IPR018201">
    <property type="entry name" value="Ketoacyl_synth_AS"/>
</dbReference>
<gene>
    <name evidence="14" type="ORF">AWC22_24305</name>
</gene>
<dbReference type="SMART" id="SM00829">
    <property type="entry name" value="PKS_ER"/>
    <property type="match status" value="1"/>
</dbReference>
<dbReference type="FunFam" id="3.40.366.10:FF:000002">
    <property type="entry name" value="Probable polyketide synthase 2"/>
    <property type="match status" value="1"/>
</dbReference>
<comment type="pathway">
    <text evidence="1">Lipid metabolism.</text>
</comment>
<evidence type="ECO:0000259" key="13">
    <source>
        <dbReference type="PROSITE" id="PS52019"/>
    </source>
</evidence>
<sequence length="2129" mass="219472">GVESVGGLWEMVAGGVDVVSSFPVDRGWDVAGLFDADPDAVGKTYCRQGGFVEGVGEFDAGFFGISPGEALAMDPQQRLLLECSWEALEHAGIDPVSLRGASVGVFTGIIAQGYGVGAGEQVGGYGLTGTTTSVASGRVAYVLGLEGPAVSVDTACSSSLVALHLACQSLRSGECDLALAGGVAVMATPAAFVEFSRQRGLAADGRCKSFAAGADGTGWGEGVGVLVVERLSDARRLGHEVLAVVAGSAVNQDGATNGLTAPNGPSQQRVIRAALANAGLRAADVDVVEAHGTGTVLGDPIEAQALLATYGQDRNGGEPLWVGSIKSNMGHTQAAAGVAGVIKMVAAMRYGLVPASLHVDAPSGHVDWSGGGVAVVTSAQPWPDEPGRPRRAGVSSFGISGTNAHVILEQAPAVDSGHNGSAVAGSLPVVPWVVSAKSSAGLAAQADRLLGYVGGGADVDAADVGWTLAHRSVFAHRAVIVGGDRGELVAGLAGLAVGELAAGVVVGQAAGVGKTVLVFPGQGSQWVGMGVELLDASPVFAQEMARCEQALRRWVDWSLVEVIRGGVGAPGLDRVDVVQPVLWAVMVSLAALWRSVGVIPDAVVGHSQGEIAAACVAGALSVEQAAQVVAVRSRLLASLTGAGAMVSLACGVERVEQLLSGLGGRVGVGAVNGRHAVVVSGESDAVAQVMGRAEAQGIRARRIEVDYASHSAQVERVEQVLIGELAGITPCSGEVAFYSTVSGGLMDTAELDGRYWYQNVRQTVQFESAIQQLAAQGHSVFIEASAHPVMLAGIEQTLPGVVAVPSLGRGAGGLDRWWLSVGQAFVAGVGVNWASVFAGCGVRRVELPSYAFDRKRFWLTSGGSADAAGLGLAGAGHALLGAVVEQPETGAVVLTGRLSLALQPWLADHAVGGVVVLAGAGLVELVIRAADEVGCSMVQELTLLAPLVLSEAVATQLQVVISAAGESDSRAVSVYSRAEQPGAQWVRHGEGLVGVQPVRAGTDLGVWPPVGAVAVDIADGYARLGARGYEYGPAFQGLRAVWRRGDEVFAEVAAPEGLQINGFGIHPALLDAVLHAVAHVAAAAGATDEDTTQIWLPFCWRTVSLHARGASRLRARLSVDADGLMSVEVADDAGLPVLTVGSLATRAISAQQLQALMSGSSVGDERELLEVTWTPVAAADHAAGPRVVVSWNDFADATNTNTTNTDTDVVVVWECVPGGAGVISATHQATHAALQVLQSWLAAHRGAVLVVVTRGAVGLAEEEVTDLAGAAVWGLVRSAQSEHPGRIILCDTDNSLDTGMIAGLAEPQLIVRDGAVYAARLVPAPRLLTLPAEPGWRLAAGEGGTLEDVVAQPDLAAGRRLEAGQVRVAVAAAGVNFRDVLVGLGMVPNQAAVLGGEGAGVVTEVGPGVQEVAVGDAVMGLMPLAGPVAVVDARSVVSVPTGWSLNEAAGVPVAFLTAWYGLADLAGLGAGQSVLIHAGTGGVGMAAVQLARLWGAQVFVTASRGKWDTLQAMGFDEDHIADSRTLEFAEKFLAATGGRGVDVVLNSLAGEFVDASLRTLKDGGRFIEMGKTDIRDPQRIAEQHPGVLYRAFDLMEAGLDRIAAMLAELSALFTTEQLNRLPVTTFDVRCAPAAYRWMSQARHIGKIVLTMPDTLTTTLASGTVLITGGTGMVGSVLARHLVVDHGVVDVVLASRSGHTAAGAAELVSELEQAGALVEVTACDVADRNALDQLLTQLAAQGRSLRGVIHAAGVLDDGAITSLTPQRLDAVLAAKADAAWNLHEATQDLELSMFVLCSSMAATVGAAGQGNYAAANAFLDGLAEYRRTLGLPGISLQWGLWEQSSAMTAHLDESGITRLNRVGMRAMTAEQALEFFDTALALDHPIVVAAQLDRGALNNPALAGMWPPLFTSMAGHPHRRLVEDIDNAAAKSALAQRLSGMTADQQRDTLTELICNQVAIVLGHADHDDINPQAPFHDLGFDSLSAIELRNRLKTITGLTLSPTLIFDYPTPAALAGQLSQQLSDSYDRESDYGTPNADAEDEQLRNLLRSISLERLRDAGLLDALLALANQGGDEHSAIQEPGDERLKPEPDDGDDCGRYQPMSLSGLSHSELAALPAILAGSQQSGSM</sequence>
<feature type="non-terminal residue" evidence="14">
    <location>
        <position position="1"/>
    </location>
</feature>
<dbReference type="Pfam" id="PF00109">
    <property type="entry name" value="ketoacyl-synt"/>
    <property type="match status" value="1"/>
</dbReference>
<dbReference type="InterPro" id="IPR006162">
    <property type="entry name" value="Ppantetheine_attach_site"/>
</dbReference>
<dbReference type="SUPFAM" id="SSF50129">
    <property type="entry name" value="GroES-like"/>
    <property type="match status" value="1"/>
</dbReference>
<dbReference type="STRING" id="486698.AWC22_24305"/>
<dbReference type="Pfam" id="PF02801">
    <property type="entry name" value="Ketoacyl-synt_C"/>
    <property type="match status" value="1"/>
</dbReference>
<keyword evidence="8" id="KW-0012">Acyltransferase</keyword>
<dbReference type="InterPro" id="IPR014030">
    <property type="entry name" value="Ketoacyl_synth_N"/>
</dbReference>
<feature type="active site" description="Proton donor; for dehydratase activity" evidence="9">
    <location>
        <position position="1071"/>
    </location>
</feature>
<dbReference type="SUPFAM" id="SSF53901">
    <property type="entry name" value="Thiolase-like"/>
    <property type="match status" value="1"/>
</dbReference>
<dbReference type="Gene3D" id="3.40.50.720">
    <property type="entry name" value="NAD(P)-binding Rossmann-like Domain"/>
    <property type="match status" value="1"/>
</dbReference>
<dbReference type="Pfam" id="PF00698">
    <property type="entry name" value="Acyl_transf_1"/>
    <property type="match status" value="1"/>
</dbReference>
<dbReference type="InterPro" id="IPR020843">
    <property type="entry name" value="ER"/>
</dbReference>
<dbReference type="SUPFAM" id="SSF47336">
    <property type="entry name" value="ACP-like"/>
    <property type="match status" value="1"/>
</dbReference>
<dbReference type="Gene3D" id="3.40.47.10">
    <property type="match status" value="1"/>
</dbReference>
<feature type="domain" description="Carrier" evidence="11">
    <location>
        <begin position="1947"/>
        <end position="2022"/>
    </location>
</feature>
<proteinExistence type="predicted"/>
<dbReference type="InterPro" id="IPR049551">
    <property type="entry name" value="PKS_DH_C"/>
</dbReference>
<dbReference type="FunFam" id="3.90.180.10:FF:000032">
    <property type="entry name" value="Probable polyketide synthase pks1"/>
    <property type="match status" value="1"/>
</dbReference>
<dbReference type="InterPro" id="IPR036736">
    <property type="entry name" value="ACP-like_sf"/>
</dbReference>
<dbReference type="InterPro" id="IPR050091">
    <property type="entry name" value="PKS_NRPS_Biosynth_Enz"/>
</dbReference>
<dbReference type="SMART" id="SM00827">
    <property type="entry name" value="PKS_AT"/>
    <property type="match status" value="1"/>
</dbReference>
<dbReference type="FunFam" id="3.40.47.10:FF:000019">
    <property type="entry name" value="Polyketide synthase type I"/>
    <property type="match status" value="1"/>
</dbReference>
<dbReference type="PANTHER" id="PTHR43775:SF51">
    <property type="entry name" value="INACTIVE PHENOLPHTHIOCEROL SYNTHESIS POLYKETIDE SYNTHASE TYPE I PKS1-RELATED"/>
    <property type="match status" value="1"/>
</dbReference>
<dbReference type="InterPro" id="IPR016036">
    <property type="entry name" value="Malonyl_transacylase_ACP-bd"/>
</dbReference>
<dbReference type="InterPro" id="IPR020841">
    <property type="entry name" value="PKS_Beta-ketoAc_synthase_dom"/>
</dbReference>
<dbReference type="SMART" id="SM00826">
    <property type="entry name" value="PKS_DH"/>
    <property type="match status" value="1"/>
</dbReference>
<dbReference type="PROSITE" id="PS52019">
    <property type="entry name" value="PKS_MFAS_DH"/>
    <property type="match status" value="1"/>
</dbReference>
<dbReference type="CDD" id="cd05195">
    <property type="entry name" value="enoyl_red"/>
    <property type="match status" value="1"/>
</dbReference>
<dbReference type="PROSITE" id="PS00606">
    <property type="entry name" value="KS3_1"/>
    <property type="match status" value="1"/>
</dbReference>
<keyword evidence="4" id="KW-0808">Transferase</keyword>
<keyword evidence="5" id="KW-0276">Fatty acid metabolism</keyword>
<dbReference type="RefSeq" id="WP_211286243.1">
    <property type="nucleotide sequence ID" value="NZ_LQPQ01000136.1"/>
</dbReference>
<dbReference type="PROSITE" id="PS52004">
    <property type="entry name" value="KS3_2"/>
    <property type="match status" value="1"/>
</dbReference>
<dbReference type="InterPro" id="IPR011032">
    <property type="entry name" value="GroES-like_sf"/>
</dbReference>
<feature type="region of interest" description="Disordered" evidence="10">
    <location>
        <begin position="2019"/>
        <end position="2041"/>
    </location>
</feature>
<keyword evidence="3" id="KW-0597">Phosphoprotein</keyword>
<dbReference type="Pfam" id="PF00550">
    <property type="entry name" value="PP-binding"/>
    <property type="match status" value="1"/>
</dbReference>
<evidence type="ECO:0000256" key="8">
    <source>
        <dbReference type="ARBA" id="ARBA00023315"/>
    </source>
</evidence>
<dbReference type="Pfam" id="PF14765">
    <property type="entry name" value="PS-DH"/>
    <property type="match status" value="1"/>
</dbReference>
<organism evidence="14 15">
    <name type="scientific">Mycobacterium riyadhense</name>
    <dbReference type="NCBI Taxonomy" id="486698"/>
    <lineage>
        <taxon>Bacteria</taxon>
        <taxon>Bacillati</taxon>
        <taxon>Actinomycetota</taxon>
        <taxon>Actinomycetes</taxon>
        <taxon>Mycobacteriales</taxon>
        <taxon>Mycobacteriaceae</taxon>
        <taxon>Mycobacterium</taxon>
    </lineage>
</organism>
<dbReference type="Pfam" id="PF22953">
    <property type="entry name" value="SpnB_Rossmann"/>
    <property type="match status" value="1"/>
</dbReference>
<dbReference type="Gene3D" id="1.10.1200.10">
    <property type="entry name" value="ACP-like"/>
    <property type="match status" value="1"/>
</dbReference>
<dbReference type="InterPro" id="IPR014043">
    <property type="entry name" value="Acyl_transferase_dom"/>
</dbReference>
<dbReference type="InterPro" id="IPR013154">
    <property type="entry name" value="ADH-like_N"/>
</dbReference>
<dbReference type="Gene3D" id="3.10.129.110">
    <property type="entry name" value="Polyketide synthase dehydratase"/>
    <property type="match status" value="1"/>
</dbReference>
<dbReference type="Pfam" id="PF08240">
    <property type="entry name" value="ADH_N"/>
    <property type="match status" value="1"/>
</dbReference>
<dbReference type="SUPFAM" id="SSF55048">
    <property type="entry name" value="Probable ACP-binding domain of malonyl-CoA ACP transacylase"/>
    <property type="match status" value="1"/>
</dbReference>
<evidence type="ECO:0000256" key="5">
    <source>
        <dbReference type="ARBA" id="ARBA00022832"/>
    </source>
</evidence>
<dbReference type="InterPro" id="IPR009081">
    <property type="entry name" value="PP-bd_ACP"/>
</dbReference>
<dbReference type="Pfam" id="PF16197">
    <property type="entry name" value="KAsynt_C_assoc"/>
    <property type="match status" value="1"/>
</dbReference>
<dbReference type="FunFam" id="3.40.50.720:FF:000209">
    <property type="entry name" value="Polyketide synthase Pks12"/>
    <property type="match status" value="1"/>
</dbReference>
<dbReference type="CDD" id="cd08956">
    <property type="entry name" value="KR_3_FAS_SDR_x"/>
    <property type="match status" value="1"/>
</dbReference>
<evidence type="ECO:0000256" key="9">
    <source>
        <dbReference type="PROSITE-ProRule" id="PRU01363"/>
    </source>
</evidence>
<dbReference type="InterPro" id="IPR001227">
    <property type="entry name" value="Ac_transferase_dom_sf"/>
</dbReference>
<feature type="region of interest" description="N-terminal hotdog fold" evidence="9">
    <location>
        <begin position="877"/>
        <end position="1000"/>
    </location>
</feature>
<dbReference type="SMART" id="SM00822">
    <property type="entry name" value="PKS_KR"/>
    <property type="match status" value="1"/>
</dbReference>
<dbReference type="InterPro" id="IPR049552">
    <property type="entry name" value="PKS_DH_N"/>
</dbReference>
<dbReference type="Gene3D" id="3.90.180.10">
    <property type="entry name" value="Medium-chain alcohol dehydrogenases, catalytic domain"/>
    <property type="match status" value="1"/>
</dbReference>
<dbReference type="GO" id="GO:0004312">
    <property type="term" value="F:fatty acid synthase activity"/>
    <property type="evidence" value="ECO:0007669"/>
    <property type="project" value="TreeGrafter"/>
</dbReference>
<dbReference type="InterPro" id="IPR032821">
    <property type="entry name" value="PKS_assoc"/>
</dbReference>
<dbReference type="Pfam" id="PF08659">
    <property type="entry name" value="KR"/>
    <property type="match status" value="1"/>
</dbReference>
<dbReference type="InterPro" id="IPR055123">
    <property type="entry name" value="SpnB-like_Rossmann"/>
</dbReference>
<dbReference type="InterPro" id="IPR020806">
    <property type="entry name" value="PKS_PP-bd"/>
</dbReference>
<feature type="active site" description="Proton acceptor; for dehydratase activity" evidence="9">
    <location>
        <position position="909"/>
    </location>
</feature>
<evidence type="ECO:0000256" key="4">
    <source>
        <dbReference type="ARBA" id="ARBA00022679"/>
    </source>
</evidence>
<reference evidence="14 15" key="1">
    <citation type="submission" date="2016-01" db="EMBL/GenBank/DDBJ databases">
        <title>The new phylogeny of the genus Mycobacterium.</title>
        <authorList>
            <person name="Tarcisio F."/>
            <person name="Conor M."/>
            <person name="Antonella G."/>
            <person name="Elisabetta G."/>
            <person name="Giulia F.S."/>
            <person name="Sara T."/>
            <person name="Anna F."/>
            <person name="Clotilde B."/>
            <person name="Roberto B."/>
            <person name="Veronica D.S."/>
            <person name="Fabio R."/>
            <person name="Monica P."/>
            <person name="Olivier J."/>
            <person name="Enrico T."/>
            <person name="Nicola S."/>
        </authorList>
    </citation>
    <scope>NUCLEOTIDE SEQUENCE [LARGE SCALE GENOMIC DNA]</scope>
    <source>
        <strain evidence="14 15">DSM 45176</strain>
    </source>
</reference>
<dbReference type="CDD" id="cd00833">
    <property type="entry name" value="PKS"/>
    <property type="match status" value="1"/>
</dbReference>
<dbReference type="PROSITE" id="PS50075">
    <property type="entry name" value="CARRIER"/>
    <property type="match status" value="1"/>
</dbReference>
<dbReference type="InterPro" id="IPR016039">
    <property type="entry name" value="Thiolase-like"/>
</dbReference>
<evidence type="ECO:0000313" key="14">
    <source>
        <dbReference type="EMBL" id="ORW72987.1"/>
    </source>
</evidence>
<name>A0A1X2CAN4_9MYCO</name>
<dbReference type="InterPro" id="IPR014031">
    <property type="entry name" value="Ketoacyl_synth_C"/>
</dbReference>
<feature type="compositionally biased region" description="Basic and acidic residues" evidence="10">
    <location>
        <begin position="2073"/>
        <end position="2091"/>
    </location>
</feature>
<keyword evidence="6" id="KW-0443">Lipid metabolism</keyword>
<dbReference type="SMART" id="SM01294">
    <property type="entry name" value="PKS_PP_betabranch"/>
    <property type="match status" value="1"/>
</dbReference>